<dbReference type="InterPro" id="IPR029058">
    <property type="entry name" value="AB_hydrolase_fold"/>
</dbReference>
<organism evidence="1">
    <name type="scientific">marine sediment metagenome</name>
    <dbReference type="NCBI Taxonomy" id="412755"/>
    <lineage>
        <taxon>unclassified sequences</taxon>
        <taxon>metagenomes</taxon>
        <taxon>ecological metagenomes</taxon>
    </lineage>
</organism>
<reference evidence="1" key="1">
    <citation type="journal article" date="2014" name="Front. Microbiol.">
        <title>High frequency of phylogenetically diverse reductive dehalogenase-homologous genes in deep subseafloor sedimentary metagenomes.</title>
        <authorList>
            <person name="Kawai M."/>
            <person name="Futagami T."/>
            <person name="Toyoda A."/>
            <person name="Takaki Y."/>
            <person name="Nishi S."/>
            <person name="Hori S."/>
            <person name="Arai W."/>
            <person name="Tsubouchi T."/>
            <person name="Morono Y."/>
            <person name="Uchiyama I."/>
            <person name="Ito T."/>
            <person name="Fujiyama A."/>
            <person name="Inagaki F."/>
            <person name="Takami H."/>
        </authorList>
    </citation>
    <scope>NUCLEOTIDE SEQUENCE</scope>
    <source>
        <strain evidence="1">Expedition CK06-06</strain>
    </source>
</reference>
<evidence type="ECO:0000313" key="1">
    <source>
        <dbReference type="EMBL" id="GAI83304.1"/>
    </source>
</evidence>
<feature type="non-terminal residue" evidence="1">
    <location>
        <position position="1"/>
    </location>
</feature>
<comment type="caution">
    <text evidence="1">The sequence shown here is derived from an EMBL/GenBank/DDBJ whole genome shotgun (WGS) entry which is preliminary data.</text>
</comment>
<proteinExistence type="predicted"/>
<dbReference type="SUPFAM" id="SSF53474">
    <property type="entry name" value="alpha/beta-Hydrolases"/>
    <property type="match status" value="1"/>
</dbReference>
<protein>
    <submittedName>
        <fullName evidence="1">Uncharacterized protein</fullName>
    </submittedName>
</protein>
<dbReference type="Gene3D" id="3.40.50.1820">
    <property type="entry name" value="alpha/beta hydrolase"/>
    <property type="match status" value="1"/>
</dbReference>
<dbReference type="AlphaFoldDB" id="X1TTD5"/>
<name>X1TTD5_9ZZZZ</name>
<sequence length="104" mass="11841">PKGEEGANLLKRVDYDVNDLLYRNQTIETYDINDQLHRIKAKTLIIHVKNDQWLRYITAEETAKKIEGAKLVGFESPLSHYAGLRGPNMVMVEVINFLKGIGAE</sequence>
<dbReference type="EMBL" id="BARW01013758">
    <property type="protein sequence ID" value="GAI83304.1"/>
    <property type="molecule type" value="Genomic_DNA"/>
</dbReference>
<gene>
    <name evidence="1" type="ORF">S12H4_24971</name>
</gene>
<accession>X1TTD5</accession>